<dbReference type="PROSITE" id="PS50885">
    <property type="entry name" value="HAMP"/>
    <property type="match status" value="1"/>
</dbReference>
<dbReference type="PANTHER" id="PTHR45436:SF5">
    <property type="entry name" value="SENSOR HISTIDINE KINASE TRCS"/>
    <property type="match status" value="1"/>
</dbReference>
<dbReference type="InterPro" id="IPR005467">
    <property type="entry name" value="His_kinase_dom"/>
</dbReference>
<dbReference type="SMART" id="SM00388">
    <property type="entry name" value="HisKA"/>
    <property type="match status" value="1"/>
</dbReference>
<dbReference type="Pfam" id="PF13755">
    <property type="entry name" value="Sensor_TM1"/>
    <property type="match status" value="1"/>
</dbReference>
<evidence type="ECO:0000256" key="11">
    <source>
        <dbReference type="SAM" id="Phobius"/>
    </source>
</evidence>
<gene>
    <name evidence="14" type="ORF">SAMN05216200_10710</name>
</gene>
<dbReference type="Pfam" id="PF00512">
    <property type="entry name" value="HisKA"/>
    <property type="match status" value="1"/>
</dbReference>
<keyword evidence="10 11" id="KW-0472">Membrane</keyword>
<dbReference type="Gene3D" id="3.30.565.10">
    <property type="entry name" value="Histidine kinase-like ATPase, C-terminal domain"/>
    <property type="match status" value="1"/>
</dbReference>
<dbReference type="SUPFAM" id="SSF47384">
    <property type="entry name" value="Homodimeric domain of signal transducing histidine kinase"/>
    <property type="match status" value="1"/>
</dbReference>
<protein>
    <recommendedName>
        <fullName evidence="3">histidine kinase</fullName>
        <ecNumber evidence="3">2.7.13.3</ecNumber>
    </recommendedName>
</protein>
<feature type="transmembrane region" description="Helical" evidence="11">
    <location>
        <begin position="284"/>
        <end position="304"/>
    </location>
</feature>
<evidence type="ECO:0000256" key="4">
    <source>
        <dbReference type="ARBA" id="ARBA00022553"/>
    </source>
</evidence>
<feature type="transmembrane region" description="Helical" evidence="11">
    <location>
        <begin position="74"/>
        <end position="93"/>
    </location>
</feature>
<dbReference type="AlphaFoldDB" id="A0A1M7TJ24"/>
<dbReference type="Pfam" id="PF02518">
    <property type="entry name" value="HATPase_c"/>
    <property type="match status" value="1"/>
</dbReference>
<dbReference type="InterPro" id="IPR036890">
    <property type="entry name" value="HATPase_C_sf"/>
</dbReference>
<dbReference type="EMBL" id="FRDL01000007">
    <property type="protein sequence ID" value="SHN70725.1"/>
    <property type="molecule type" value="Genomic_DNA"/>
</dbReference>
<dbReference type="SMART" id="SM00387">
    <property type="entry name" value="HATPase_c"/>
    <property type="match status" value="1"/>
</dbReference>
<keyword evidence="4" id="KW-0597">Phosphoprotein</keyword>
<dbReference type="Pfam" id="PF13756">
    <property type="entry name" value="Stimulus_sens_1"/>
    <property type="match status" value="1"/>
</dbReference>
<reference evidence="14 15" key="1">
    <citation type="submission" date="2016-12" db="EMBL/GenBank/DDBJ databases">
        <authorList>
            <person name="Song W.-J."/>
            <person name="Kurnit D.M."/>
        </authorList>
    </citation>
    <scope>NUCLEOTIDE SEQUENCE [LARGE SCALE GENOMIC DNA]</scope>
    <source>
        <strain evidence="14 15">CGMCC 1.10808</strain>
    </source>
</reference>
<comment type="subcellular location">
    <subcellularLocation>
        <location evidence="2">Membrane</location>
    </subcellularLocation>
</comment>
<dbReference type="Gene3D" id="6.10.340.10">
    <property type="match status" value="1"/>
</dbReference>
<dbReference type="InterPro" id="IPR025919">
    <property type="entry name" value="Stimulus_sens_dom"/>
</dbReference>
<evidence type="ECO:0000256" key="6">
    <source>
        <dbReference type="ARBA" id="ARBA00022692"/>
    </source>
</evidence>
<evidence type="ECO:0000256" key="1">
    <source>
        <dbReference type="ARBA" id="ARBA00000085"/>
    </source>
</evidence>
<evidence type="ECO:0000259" key="13">
    <source>
        <dbReference type="PROSITE" id="PS50885"/>
    </source>
</evidence>
<accession>A0A1M7TJ24</accession>
<evidence type="ECO:0000256" key="8">
    <source>
        <dbReference type="ARBA" id="ARBA00022989"/>
    </source>
</evidence>
<dbReference type="RefSeq" id="WP_072747649.1">
    <property type="nucleotide sequence ID" value="NZ_FOHL01000007.1"/>
</dbReference>
<proteinExistence type="predicted"/>
<name>A0A1M7TJ24_9RHOB</name>
<keyword evidence="7 14" id="KW-0418">Kinase</keyword>
<keyword evidence="15" id="KW-1185">Reference proteome</keyword>
<evidence type="ECO:0000256" key="10">
    <source>
        <dbReference type="ARBA" id="ARBA00023136"/>
    </source>
</evidence>
<dbReference type="OrthoDB" id="9805942at2"/>
<dbReference type="GO" id="GO:0005886">
    <property type="term" value="C:plasma membrane"/>
    <property type="evidence" value="ECO:0007669"/>
    <property type="project" value="TreeGrafter"/>
</dbReference>
<dbReference type="InterPro" id="IPR025908">
    <property type="entry name" value="Sensor_TM1"/>
</dbReference>
<keyword evidence="9" id="KW-0902">Two-component regulatory system</keyword>
<evidence type="ECO:0000313" key="14">
    <source>
        <dbReference type="EMBL" id="SHN70725.1"/>
    </source>
</evidence>
<evidence type="ECO:0000256" key="9">
    <source>
        <dbReference type="ARBA" id="ARBA00023012"/>
    </source>
</evidence>
<dbReference type="SUPFAM" id="SSF55874">
    <property type="entry name" value="ATPase domain of HSP90 chaperone/DNA topoisomerase II/histidine kinase"/>
    <property type="match status" value="1"/>
</dbReference>
<dbReference type="InterPro" id="IPR050428">
    <property type="entry name" value="TCS_sensor_his_kinase"/>
</dbReference>
<evidence type="ECO:0000256" key="2">
    <source>
        <dbReference type="ARBA" id="ARBA00004370"/>
    </source>
</evidence>
<dbReference type="InterPro" id="IPR003660">
    <property type="entry name" value="HAMP_dom"/>
</dbReference>
<evidence type="ECO:0000256" key="7">
    <source>
        <dbReference type="ARBA" id="ARBA00022777"/>
    </source>
</evidence>
<dbReference type="PROSITE" id="PS50109">
    <property type="entry name" value="HIS_KIN"/>
    <property type="match status" value="1"/>
</dbReference>
<dbReference type="GO" id="GO:0000155">
    <property type="term" value="F:phosphorelay sensor kinase activity"/>
    <property type="evidence" value="ECO:0007669"/>
    <property type="project" value="InterPro"/>
</dbReference>
<sequence>MAARAGAASNARRIPGRILSRLRARAGGARVAENGGARVGRSIDPAAAPRAGAGVARPGRVGRIGRLSPLTRRIVAFNLIGLGLLVTGVLALNDFREKLIALRTDALETQGRIIAITIAESAARDDALGIDPARAMIVLDKLIEPTHVRAQIFDRAARLMRDTSLRTRRDDSVEASPLPADRLDAPAPAAWLQSLTRRVRAMLYRDARLDTRTLGGVAREREVYAALGGAVARGERINEKGELIVSVSVPITRLKAVLGVLVLSTRGGDIDEIVRSERMSILQVFLVALAASVVMSALLANTIARPIRLLARSAEAAEQGGAGGGAERVEIPDMTARMDEIGYLSGALKRMTEALYSRIDATETFAADVAHEIKNPLTSLRSAVETMRLTDRPEARERLLRVIEHDVARLDRLVTDISNASRLDAELVREAREPFDLNALLRSIVEHNAPKAAERGARIVLDAPPAPAMVRGIEGRLAQVFVNLIDNAISFSPEGGTVRVRVRQTGAEAIIAVEDDGPGIPDENLGSVFQRFYSNRPEGAFGDHSGLGLSISRQIVEAHGGRIHAENIGPRNDPRRGARFVVALRL</sequence>
<dbReference type="InterPro" id="IPR003594">
    <property type="entry name" value="HATPase_dom"/>
</dbReference>
<keyword evidence="6 11" id="KW-0812">Transmembrane</keyword>
<keyword evidence="5" id="KW-0808">Transferase</keyword>
<evidence type="ECO:0000259" key="12">
    <source>
        <dbReference type="PROSITE" id="PS50109"/>
    </source>
</evidence>
<dbReference type="PRINTS" id="PR00344">
    <property type="entry name" value="BCTRLSENSOR"/>
</dbReference>
<dbReference type="CDD" id="cd00082">
    <property type="entry name" value="HisKA"/>
    <property type="match status" value="1"/>
</dbReference>
<evidence type="ECO:0000313" key="15">
    <source>
        <dbReference type="Proteomes" id="UP000184066"/>
    </source>
</evidence>
<feature type="domain" description="HAMP" evidence="13">
    <location>
        <begin position="301"/>
        <end position="360"/>
    </location>
</feature>
<comment type="catalytic activity">
    <reaction evidence="1">
        <text>ATP + protein L-histidine = ADP + protein N-phospho-L-histidine.</text>
        <dbReference type="EC" id="2.7.13.3"/>
    </reaction>
</comment>
<evidence type="ECO:0000256" key="3">
    <source>
        <dbReference type="ARBA" id="ARBA00012438"/>
    </source>
</evidence>
<dbReference type="InterPro" id="IPR036097">
    <property type="entry name" value="HisK_dim/P_sf"/>
</dbReference>
<dbReference type="Proteomes" id="UP000184066">
    <property type="component" value="Unassembled WGS sequence"/>
</dbReference>
<feature type="domain" description="Histidine kinase" evidence="12">
    <location>
        <begin position="368"/>
        <end position="586"/>
    </location>
</feature>
<dbReference type="InterPro" id="IPR003661">
    <property type="entry name" value="HisK_dim/P_dom"/>
</dbReference>
<evidence type="ECO:0000256" key="5">
    <source>
        <dbReference type="ARBA" id="ARBA00022679"/>
    </source>
</evidence>
<dbReference type="STRING" id="1189325.SAMN04488119_10711"/>
<dbReference type="EC" id="2.7.13.3" evidence="3"/>
<dbReference type="Gene3D" id="1.10.287.130">
    <property type="match status" value="1"/>
</dbReference>
<organism evidence="14 15">
    <name type="scientific">Oceanicella actignis</name>
    <dbReference type="NCBI Taxonomy" id="1189325"/>
    <lineage>
        <taxon>Bacteria</taxon>
        <taxon>Pseudomonadati</taxon>
        <taxon>Pseudomonadota</taxon>
        <taxon>Alphaproteobacteria</taxon>
        <taxon>Rhodobacterales</taxon>
        <taxon>Paracoccaceae</taxon>
        <taxon>Oceanicella</taxon>
    </lineage>
</organism>
<dbReference type="PANTHER" id="PTHR45436">
    <property type="entry name" value="SENSOR HISTIDINE KINASE YKOH"/>
    <property type="match status" value="1"/>
</dbReference>
<keyword evidence="8 11" id="KW-1133">Transmembrane helix</keyword>
<dbReference type="InterPro" id="IPR004358">
    <property type="entry name" value="Sig_transdc_His_kin-like_C"/>
</dbReference>